<organism evidence="2 3">
    <name type="scientific">Plectus sambesii</name>
    <dbReference type="NCBI Taxonomy" id="2011161"/>
    <lineage>
        <taxon>Eukaryota</taxon>
        <taxon>Metazoa</taxon>
        <taxon>Ecdysozoa</taxon>
        <taxon>Nematoda</taxon>
        <taxon>Chromadorea</taxon>
        <taxon>Plectida</taxon>
        <taxon>Plectina</taxon>
        <taxon>Plectoidea</taxon>
        <taxon>Plectidae</taxon>
        <taxon>Plectus</taxon>
    </lineage>
</organism>
<accession>A0A914VVK2</accession>
<evidence type="ECO:0000256" key="1">
    <source>
        <dbReference type="SAM" id="MobiDB-lite"/>
    </source>
</evidence>
<dbReference type="WBParaSite" id="PSAMB.scaffold2596size22338.g18439.t1">
    <property type="protein sequence ID" value="PSAMB.scaffold2596size22338.g18439.t1"/>
    <property type="gene ID" value="PSAMB.scaffold2596size22338.g18439"/>
</dbReference>
<keyword evidence="2" id="KW-1185">Reference proteome</keyword>
<reference evidence="3" key="1">
    <citation type="submission" date="2022-11" db="UniProtKB">
        <authorList>
            <consortium name="WormBaseParasite"/>
        </authorList>
    </citation>
    <scope>IDENTIFICATION</scope>
</reference>
<evidence type="ECO:0000313" key="2">
    <source>
        <dbReference type="Proteomes" id="UP000887566"/>
    </source>
</evidence>
<dbReference type="Proteomes" id="UP000887566">
    <property type="component" value="Unplaced"/>
</dbReference>
<evidence type="ECO:0000313" key="3">
    <source>
        <dbReference type="WBParaSite" id="PSAMB.scaffold2596size22338.g18439.t1"/>
    </source>
</evidence>
<dbReference type="AlphaFoldDB" id="A0A914VVK2"/>
<feature type="region of interest" description="Disordered" evidence="1">
    <location>
        <begin position="1"/>
        <end position="29"/>
    </location>
</feature>
<feature type="compositionally biased region" description="Pro residues" evidence="1">
    <location>
        <begin position="17"/>
        <end position="27"/>
    </location>
</feature>
<protein>
    <submittedName>
        <fullName evidence="3">Uncharacterized protein</fullName>
    </submittedName>
</protein>
<sequence>MAIDLREISNAAQEDTPPTPAPTPHPPIDALVKLRPRKTIASTPARLHEFRVCEARPHFLARRAVDDRSATDFFRRPPSTATIASVNNRRPPADWRAPLNKYPRPTVRPARATVLFSPSVPKSDRRRSLSVLLCLSDGCLSPPLCITCLRPATFGN</sequence>
<name>A0A914VVK2_9BILA</name>
<proteinExistence type="predicted"/>